<reference evidence="8" key="1">
    <citation type="journal article" date="2020" name="Fungal Divers.">
        <title>Resolving the Mortierellaceae phylogeny through synthesis of multi-gene phylogenetics and phylogenomics.</title>
        <authorList>
            <person name="Vandepol N."/>
            <person name="Liber J."/>
            <person name="Desiro A."/>
            <person name="Na H."/>
            <person name="Kennedy M."/>
            <person name="Barry K."/>
            <person name="Grigoriev I.V."/>
            <person name="Miller A.N."/>
            <person name="O'Donnell K."/>
            <person name="Stajich J.E."/>
            <person name="Bonito G."/>
        </authorList>
    </citation>
    <scope>NUCLEOTIDE SEQUENCE</scope>
    <source>
        <strain evidence="8">BC1065</strain>
    </source>
</reference>
<dbReference type="GO" id="GO:0005739">
    <property type="term" value="C:mitochondrion"/>
    <property type="evidence" value="ECO:0007669"/>
    <property type="project" value="TreeGrafter"/>
</dbReference>
<evidence type="ECO:0000256" key="3">
    <source>
        <dbReference type="ARBA" id="ARBA00022679"/>
    </source>
</evidence>
<dbReference type="OrthoDB" id="66144at2759"/>
<proteinExistence type="inferred from homology"/>
<evidence type="ECO:0000256" key="5">
    <source>
        <dbReference type="SAM" id="Coils"/>
    </source>
</evidence>
<keyword evidence="9" id="KW-1185">Reference proteome</keyword>
<comment type="similarity">
    <text evidence="1">Belongs to the ANT/ATPSC lysine N-methyltransferase family.</text>
</comment>
<dbReference type="InterPro" id="IPR041698">
    <property type="entry name" value="Methyltransf_25"/>
</dbReference>
<dbReference type="GO" id="GO:0032259">
    <property type="term" value="P:methylation"/>
    <property type="evidence" value="ECO:0007669"/>
    <property type="project" value="UniProtKB-KW"/>
</dbReference>
<dbReference type="PANTHER" id="PTHR13610:SF11">
    <property type="entry name" value="METHYLTRANSFERASE DOMAIN-CONTAINING PROTEIN"/>
    <property type="match status" value="1"/>
</dbReference>
<dbReference type="AlphaFoldDB" id="A0A9P6PUR9"/>
<dbReference type="Pfam" id="PF13649">
    <property type="entry name" value="Methyltransf_25"/>
    <property type="match status" value="1"/>
</dbReference>
<dbReference type="SUPFAM" id="SSF53335">
    <property type="entry name" value="S-adenosyl-L-methionine-dependent methyltransferases"/>
    <property type="match status" value="1"/>
</dbReference>
<dbReference type="EMBL" id="JAAAJB010000537">
    <property type="protein sequence ID" value="KAG0254107.1"/>
    <property type="molecule type" value="Genomic_DNA"/>
</dbReference>
<feature type="compositionally biased region" description="Basic and acidic residues" evidence="6">
    <location>
        <begin position="26"/>
        <end position="40"/>
    </location>
</feature>
<keyword evidence="4" id="KW-0949">S-adenosyl-L-methionine</keyword>
<gene>
    <name evidence="8" type="ORF">DFQ27_007021</name>
</gene>
<feature type="coiled-coil region" evidence="5">
    <location>
        <begin position="123"/>
        <end position="150"/>
    </location>
</feature>
<feature type="region of interest" description="Disordered" evidence="6">
    <location>
        <begin position="1"/>
        <end position="40"/>
    </location>
</feature>
<name>A0A9P6PUR9_9FUNG</name>
<accession>A0A9P6PUR9</accession>
<feature type="compositionally biased region" description="Low complexity" evidence="6">
    <location>
        <begin position="7"/>
        <end position="22"/>
    </location>
</feature>
<dbReference type="Gene3D" id="3.40.50.150">
    <property type="entry name" value="Vaccinia Virus protein VP39"/>
    <property type="match status" value="1"/>
</dbReference>
<evidence type="ECO:0000313" key="9">
    <source>
        <dbReference type="Proteomes" id="UP000807716"/>
    </source>
</evidence>
<dbReference type="InterPro" id="IPR026170">
    <property type="entry name" value="FAM173A/B"/>
</dbReference>
<keyword evidence="3" id="KW-0808">Transferase</keyword>
<evidence type="ECO:0000313" key="8">
    <source>
        <dbReference type="EMBL" id="KAG0254107.1"/>
    </source>
</evidence>
<dbReference type="Proteomes" id="UP000807716">
    <property type="component" value="Unassembled WGS sequence"/>
</dbReference>
<evidence type="ECO:0000259" key="7">
    <source>
        <dbReference type="Pfam" id="PF13649"/>
    </source>
</evidence>
<feature type="domain" description="Methyltransferase" evidence="7">
    <location>
        <begin position="93"/>
        <end position="144"/>
    </location>
</feature>
<dbReference type="CDD" id="cd02440">
    <property type="entry name" value="AdoMet_MTases"/>
    <property type="match status" value="1"/>
</dbReference>
<keyword evidence="5" id="KW-0175">Coiled coil</keyword>
<dbReference type="GO" id="GO:1905706">
    <property type="term" value="P:regulation of mitochondrial ATP synthesis coupled proton transport"/>
    <property type="evidence" value="ECO:0007669"/>
    <property type="project" value="TreeGrafter"/>
</dbReference>
<evidence type="ECO:0000256" key="6">
    <source>
        <dbReference type="SAM" id="MobiDB-lite"/>
    </source>
</evidence>
<protein>
    <recommendedName>
        <fullName evidence="7">Methyltransferase domain-containing protein</fullName>
    </recommendedName>
</protein>
<dbReference type="PANTHER" id="PTHR13610">
    <property type="entry name" value="METHYLTRANSFERASE DOMAIN-CONTAINING PROTEIN"/>
    <property type="match status" value="1"/>
</dbReference>
<comment type="caution">
    <text evidence="8">The sequence shown here is derived from an EMBL/GenBank/DDBJ whole genome shotgun (WGS) entry which is preliminary data.</text>
</comment>
<organism evidence="8 9">
    <name type="scientific">Actinomortierella ambigua</name>
    <dbReference type="NCBI Taxonomy" id="1343610"/>
    <lineage>
        <taxon>Eukaryota</taxon>
        <taxon>Fungi</taxon>
        <taxon>Fungi incertae sedis</taxon>
        <taxon>Mucoromycota</taxon>
        <taxon>Mortierellomycotina</taxon>
        <taxon>Mortierellomycetes</taxon>
        <taxon>Mortierellales</taxon>
        <taxon>Mortierellaceae</taxon>
        <taxon>Actinomortierella</taxon>
    </lineage>
</organism>
<sequence>MANNGDHLAVNGNAGNHAALAAPPEPEEKQGEQEEYDRYKDHPELLGIKRTPRRLFSYDWANNYVSPFRPTPEQTLAHLLDHVDFGTGNKVLLDLGCGDGIVLAQALRRYSGLKRVIGIDLDQELLTKAKDKLEDAVQHQQQQQQQQEQQHLHRQRAELYCGDLTNLTDPIKTFFDTTDCSSLEDEGHHRPAETVGSLIQQSSHLFVYHLPAALEKLGPVLLEAVEQHGKTVLSMQWEVPALAPYVVFGGPEQHYRIYKK</sequence>
<dbReference type="InterPro" id="IPR029063">
    <property type="entry name" value="SAM-dependent_MTases_sf"/>
</dbReference>
<evidence type="ECO:0000256" key="4">
    <source>
        <dbReference type="ARBA" id="ARBA00022691"/>
    </source>
</evidence>
<evidence type="ECO:0000256" key="2">
    <source>
        <dbReference type="ARBA" id="ARBA00022603"/>
    </source>
</evidence>
<keyword evidence="2" id="KW-0489">Methyltransferase</keyword>
<evidence type="ECO:0000256" key="1">
    <source>
        <dbReference type="ARBA" id="ARBA00010633"/>
    </source>
</evidence>
<dbReference type="GO" id="GO:0016279">
    <property type="term" value="F:protein-lysine N-methyltransferase activity"/>
    <property type="evidence" value="ECO:0007669"/>
    <property type="project" value="InterPro"/>
</dbReference>